<feature type="transmembrane region" description="Helical" evidence="6">
    <location>
        <begin position="114"/>
        <end position="135"/>
    </location>
</feature>
<feature type="transmembrane region" description="Helical" evidence="6">
    <location>
        <begin position="606"/>
        <end position="627"/>
    </location>
</feature>
<dbReference type="EMBL" id="JAGTXO010000008">
    <property type="protein sequence ID" value="KAG8466265.1"/>
    <property type="molecule type" value="Genomic_DNA"/>
</dbReference>
<dbReference type="Pfam" id="PF03547">
    <property type="entry name" value="Mem_trans"/>
    <property type="match status" value="1"/>
</dbReference>
<feature type="compositionally biased region" description="Gly residues" evidence="5">
    <location>
        <begin position="214"/>
        <end position="224"/>
    </location>
</feature>
<accession>A0A8J6CDV6</accession>
<evidence type="ECO:0000313" key="7">
    <source>
        <dbReference type="EMBL" id="KAG8466265.1"/>
    </source>
</evidence>
<dbReference type="GO" id="GO:0016020">
    <property type="term" value="C:membrane"/>
    <property type="evidence" value="ECO:0007669"/>
    <property type="project" value="UniProtKB-SubCell"/>
</dbReference>
<dbReference type="PANTHER" id="PTHR31419">
    <property type="entry name" value="PROTEIN PIN-LIKES 2"/>
    <property type="match status" value="1"/>
</dbReference>
<dbReference type="GO" id="GO:0055085">
    <property type="term" value="P:transmembrane transport"/>
    <property type="evidence" value="ECO:0007669"/>
    <property type="project" value="InterPro"/>
</dbReference>
<evidence type="ECO:0000313" key="8">
    <source>
        <dbReference type="Proteomes" id="UP000751190"/>
    </source>
</evidence>
<gene>
    <name evidence="7" type="ORF">KFE25_002021</name>
</gene>
<feature type="region of interest" description="Disordered" evidence="5">
    <location>
        <begin position="247"/>
        <end position="276"/>
    </location>
</feature>
<dbReference type="OrthoDB" id="435607at2759"/>
<evidence type="ECO:0000256" key="5">
    <source>
        <dbReference type="SAM" id="MobiDB-lite"/>
    </source>
</evidence>
<dbReference type="AlphaFoldDB" id="A0A8J6CDV6"/>
<evidence type="ECO:0000256" key="6">
    <source>
        <dbReference type="SAM" id="Phobius"/>
    </source>
</evidence>
<feature type="transmembrane region" description="Helical" evidence="6">
    <location>
        <begin position="81"/>
        <end position="102"/>
    </location>
</feature>
<evidence type="ECO:0000256" key="4">
    <source>
        <dbReference type="ARBA" id="ARBA00023136"/>
    </source>
</evidence>
<feature type="transmembrane region" description="Helical" evidence="6">
    <location>
        <begin position="13"/>
        <end position="39"/>
    </location>
</feature>
<comment type="subcellular location">
    <subcellularLocation>
        <location evidence="1">Membrane</location>
        <topology evidence="1">Multi-pass membrane protein</topology>
    </subcellularLocation>
</comment>
<name>A0A8J6CDV6_DIALT</name>
<keyword evidence="4 6" id="KW-0472">Membrane</keyword>
<dbReference type="InterPro" id="IPR039305">
    <property type="entry name" value="PILS2/6"/>
</dbReference>
<feature type="transmembrane region" description="Helical" evidence="6">
    <location>
        <begin position="647"/>
        <end position="667"/>
    </location>
</feature>
<dbReference type="PANTHER" id="PTHR31419:SF1">
    <property type="entry name" value="PROTEIN PIN-LIKES 6"/>
    <property type="match status" value="1"/>
</dbReference>
<sequence>MSAMQPNSTSHELLAIVLASTEANCKILVMVVLGVVATFKGIFDSKGISDLGRLVYHITLPALLFSKILKEFSLERVHVVYWLPVFCVLHAVIAFFISRLLGCLLGISPFELRVVMGSLMFGNVGALAIAVVSTLCTSEPLLSEVGPTCEARAVSYIAWYLIAQNVIMFSWGEALLFAKPAEEPASVLVRGPSGTAVDRAADTNDDGGDDAERGGGGSKGVGGGVRADRLSDALLGSSAAPASAAIAMDGGGRGEESALESAGGTPRFCHSAASSAPSGMAAGGGGLLDASISTDSLADGAASVWSGVGAGGNAAGAQLRRQRFRTAAVRARPGDDSVLIRRSDSFAYSQRRLSRSASTLLAGMSEAAVARTAADDEGFARELRDDELVPPTLSYMEIQQAASRVGLEVMAFHPLHHASTALLASSATAMSLDGAAVGAGAGGKAEPLLQNERNQFSVVVRPGALLHGALSLFAMRAYSVAAGVLKNPPIQAAVLAVALSAYPPVKAMLVGPDAPLRFATSAVESLGAAQVPISMLMLSGSGTINYMKNLKSRLEAAGAELPPFAFSLGTEFAIILGRLVLLPLAGFLLYTLLAGYLQLLPKDDPLLLLVILIESAVPSAQNLIMMLLVHGDIVEGEAMASVLLRQYAVSMVTFTIAAACFQTLVFGL</sequence>
<protein>
    <submittedName>
        <fullName evidence="7">Uncharacterized protein</fullName>
    </submittedName>
</protein>
<dbReference type="InterPro" id="IPR004776">
    <property type="entry name" value="Mem_transp_PIN-like"/>
</dbReference>
<feature type="region of interest" description="Disordered" evidence="5">
    <location>
        <begin position="192"/>
        <end position="224"/>
    </location>
</feature>
<organism evidence="7 8">
    <name type="scientific">Diacronema lutheri</name>
    <name type="common">Unicellular marine alga</name>
    <name type="synonym">Monochrysis lutheri</name>
    <dbReference type="NCBI Taxonomy" id="2081491"/>
    <lineage>
        <taxon>Eukaryota</taxon>
        <taxon>Haptista</taxon>
        <taxon>Haptophyta</taxon>
        <taxon>Pavlovophyceae</taxon>
        <taxon>Pavlovales</taxon>
        <taxon>Pavlovaceae</taxon>
        <taxon>Diacronema</taxon>
    </lineage>
</organism>
<evidence type="ECO:0000256" key="1">
    <source>
        <dbReference type="ARBA" id="ARBA00004141"/>
    </source>
</evidence>
<proteinExistence type="predicted"/>
<feature type="transmembrane region" description="Helical" evidence="6">
    <location>
        <begin position="572"/>
        <end position="594"/>
    </location>
</feature>
<evidence type="ECO:0000256" key="3">
    <source>
        <dbReference type="ARBA" id="ARBA00022989"/>
    </source>
</evidence>
<reference evidence="7" key="1">
    <citation type="submission" date="2021-05" db="EMBL/GenBank/DDBJ databases">
        <title>The genome of the haptophyte Pavlova lutheri (Diacronema luteri, Pavlovales) - a model for lipid biosynthesis in eukaryotic algae.</title>
        <authorList>
            <person name="Hulatt C.J."/>
            <person name="Posewitz M.C."/>
        </authorList>
    </citation>
    <scope>NUCLEOTIDE SEQUENCE</scope>
    <source>
        <strain evidence="7">NIVA-4/92</strain>
    </source>
</reference>
<keyword evidence="8" id="KW-1185">Reference proteome</keyword>
<evidence type="ECO:0000256" key="2">
    <source>
        <dbReference type="ARBA" id="ARBA00022692"/>
    </source>
</evidence>
<comment type="caution">
    <text evidence="7">The sequence shown here is derived from an EMBL/GenBank/DDBJ whole genome shotgun (WGS) entry which is preliminary data.</text>
</comment>
<keyword evidence="3 6" id="KW-1133">Transmembrane helix</keyword>
<dbReference type="Proteomes" id="UP000751190">
    <property type="component" value="Unassembled WGS sequence"/>
</dbReference>
<keyword evidence="2 6" id="KW-0812">Transmembrane</keyword>